<sequence length="360" mass="41859">MLGLISKERVLRELADLGKERAEYEQIPSEILETDLNENIIGFFKESTRIPVLDSFGERKEFWDKPRFLAEFSKLDASLARDPKLEEIAAKQEKKRDSQDSIHWYMELILANFPDGLLSTDVAGETIFYNEAFEKKFLPLPFFKDSVQVAERYLRDLNRELFANYLKENDLEMESKDHSTHQLQSIVKELDAFIRIVTLKKDKKVVGFLYHFSSLSSKLENVSKQGNVFPSLEEAFASRYPLERVLEEMESRYIYETLKRNKNNISHTASDLEIPRTTLQNRIKYLKIQERFKESESEKKKVIPRKRGIVPKIEVRAPQKPASKPKKVSKKSGSVRQKIAVKGKTAAKKGKVVKKAKKRR</sequence>
<gene>
    <name evidence="3" type="ORF">EHS15_06015</name>
</gene>
<feature type="compositionally biased region" description="Basic residues" evidence="1">
    <location>
        <begin position="339"/>
        <end position="360"/>
    </location>
</feature>
<dbReference type="Pfam" id="PF02954">
    <property type="entry name" value="HTH_8"/>
    <property type="match status" value="1"/>
</dbReference>
<dbReference type="Proteomes" id="UP000298058">
    <property type="component" value="Unassembled WGS sequence"/>
</dbReference>
<reference evidence="3" key="1">
    <citation type="journal article" date="2019" name="PLoS Negl. Trop. Dis.">
        <title>Revisiting the worldwide diversity of Leptospira species in the environment.</title>
        <authorList>
            <person name="Vincent A.T."/>
            <person name="Schiettekatte O."/>
            <person name="Bourhy P."/>
            <person name="Veyrier F.J."/>
            <person name="Picardeau M."/>
        </authorList>
    </citation>
    <scope>NUCLEOTIDE SEQUENCE [LARGE SCALE GENOMIC DNA]</scope>
    <source>
        <strain evidence="3">201300427</strain>
    </source>
</reference>
<feature type="domain" description="DNA binding HTH" evidence="2">
    <location>
        <begin position="246"/>
        <end position="284"/>
    </location>
</feature>
<evidence type="ECO:0000313" key="3">
    <source>
        <dbReference type="EMBL" id="TGN20016.1"/>
    </source>
</evidence>
<evidence type="ECO:0000313" key="4">
    <source>
        <dbReference type="Proteomes" id="UP000298058"/>
    </source>
</evidence>
<protein>
    <submittedName>
        <fullName evidence="3">Transcriptional regulator</fullName>
    </submittedName>
</protein>
<feature type="region of interest" description="Disordered" evidence="1">
    <location>
        <begin position="312"/>
        <end position="360"/>
    </location>
</feature>
<dbReference type="EMBL" id="RQHW01000018">
    <property type="protein sequence ID" value="TGN20016.1"/>
    <property type="molecule type" value="Genomic_DNA"/>
</dbReference>
<name>A0A4V3JYD0_9LEPT</name>
<comment type="caution">
    <text evidence="3">The sequence shown here is derived from an EMBL/GenBank/DDBJ whole genome shotgun (WGS) entry which is preliminary data.</text>
</comment>
<dbReference type="InterPro" id="IPR002197">
    <property type="entry name" value="HTH_Fis"/>
</dbReference>
<dbReference type="InterPro" id="IPR009057">
    <property type="entry name" value="Homeodomain-like_sf"/>
</dbReference>
<dbReference type="OrthoDB" id="318194at2"/>
<evidence type="ECO:0000256" key="1">
    <source>
        <dbReference type="SAM" id="MobiDB-lite"/>
    </source>
</evidence>
<evidence type="ECO:0000259" key="2">
    <source>
        <dbReference type="Pfam" id="PF02954"/>
    </source>
</evidence>
<keyword evidence="4" id="KW-1185">Reference proteome</keyword>
<dbReference type="GO" id="GO:0043565">
    <property type="term" value="F:sequence-specific DNA binding"/>
    <property type="evidence" value="ECO:0007669"/>
    <property type="project" value="InterPro"/>
</dbReference>
<dbReference type="SUPFAM" id="SSF46689">
    <property type="entry name" value="Homeodomain-like"/>
    <property type="match status" value="1"/>
</dbReference>
<organism evidence="3 4">
    <name type="scientific">Leptospira idonii</name>
    <dbReference type="NCBI Taxonomy" id="1193500"/>
    <lineage>
        <taxon>Bacteria</taxon>
        <taxon>Pseudomonadati</taxon>
        <taxon>Spirochaetota</taxon>
        <taxon>Spirochaetia</taxon>
        <taxon>Leptospirales</taxon>
        <taxon>Leptospiraceae</taxon>
        <taxon>Leptospira</taxon>
    </lineage>
</organism>
<dbReference type="Gene3D" id="1.10.10.60">
    <property type="entry name" value="Homeodomain-like"/>
    <property type="match status" value="1"/>
</dbReference>
<dbReference type="AlphaFoldDB" id="A0A4V3JYD0"/>
<proteinExistence type="predicted"/>
<accession>A0A4V3JYD0</accession>